<feature type="chain" id="PRO_5042258326" description="Protein kinase domain-containing protein" evidence="2">
    <location>
        <begin position="18"/>
        <end position="853"/>
    </location>
</feature>
<dbReference type="EMBL" id="JADGJH010000583">
    <property type="protein sequence ID" value="KAJ3125968.1"/>
    <property type="molecule type" value="Genomic_DNA"/>
</dbReference>
<proteinExistence type="predicted"/>
<feature type="compositionally biased region" description="Polar residues" evidence="1">
    <location>
        <begin position="574"/>
        <end position="590"/>
    </location>
</feature>
<dbReference type="Proteomes" id="UP001211907">
    <property type="component" value="Unassembled WGS sequence"/>
</dbReference>
<dbReference type="InterPro" id="IPR008271">
    <property type="entry name" value="Ser/Thr_kinase_AS"/>
</dbReference>
<evidence type="ECO:0000256" key="1">
    <source>
        <dbReference type="SAM" id="MobiDB-lite"/>
    </source>
</evidence>
<evidence type="ECO:0000259" key="3">
    <source>
        <dbReference type="PROSITE" id="PS50011"/>
    </source>
</evidence>
<evidence type="ECO:0000256" key="2">
    <source>
        <dbReference type="SAM" id="SignalP"/>
    </source>
</evidence>
<feature type="signal peptide" evidence="2">
    <location>
        <begin position="1"/>
        <end position="17"/>
    </location>
</feature>
<dbReference type="GO" id="GO:0004674">
    <property type="term" value="F:protein serine/threonine kinase activity"/>
    <property type="evidence" value="ECO:0007669"/>
    <property type="project" value="TreeGrafter"/>
</dbReference>
<dbReference type="InterPro" id="IPR011009">
    <property type="entry name" value="Kinase-like_dom_sf"/>
</dbReference>
<keyword evidence="2" id="KW-0732">Signal</keyword>
<name>A0AAD5T2A4_9FUNG</name>
<dbReference type="GO" id="GO:0005524">
    <property type="term" value="F:ATP binding"/>
    <property type="evidence" value="ECO:0007669"/>
    <property type="project" value="InterPro"/>
</dbReference>
<dbReference type="InterPro" id="IPR059179">
    <property type="entry name" value="MLKL-like_MCAfunc"/>
</dbReference>
<gene>
    <name evidence="4" type="ORF">HK100_010509</name>
</gene>
<evidence type="ECO:0000313" key="5">
    <source>
        <dbReference type="Proteomes" id="UP001211907"/>
    </source>
</evidence>
<sequence>MHETLVLSLALLDDAAALLPQSKSHIHQLRRLVDRARVLLTTADSFLLQLHPNSAALLPTQIDSFNAWLVNFKECAKNLADSNLMHSIVNKDLIAAKVMLLSEDLTALSQDLSLVIQVDSKVWAQEDREDRQFDMDDLNQTLQHLVDNDYKVDILIVSLISATHEFLIHPVKILNALELKQVEHLEAIDALQKHLATYIDTSLEKSLHRIFAEKALVSLRRATAAANPHQEPPPTTTPDWVLTSWEIQLGPVINVGGFGEVLQGTWLGHTSIAIKRLHMRLETAKLQRDFLREVKTWHPLRHPNILPLFGACTSAERPFMVSPFMQRGHSLQYLDWCTREFGFKKLEEQGIKLLYEVSLGVQYLHAKGVVHGDIKAVNVLVDDHCNAYVADFGFASLKQYATSRTTTTTGAGNFGGTLRWMAPERLQGGKLVPPVDSYAFAMTCYEILSEGEIPLTDTPDGLIYQHVVQSHIRPEFPEESASTTYSRTAKLLFKMMEQAWSPNPMLRPSFSTMAEMLKNILELAQANDIDVELNQQILRQSLENISVKDNYIADSIPLPVTASTPEIDNKSDADNTTPQSNNAGSKASTFSARSRNTIKILTAKQATYEFNPLSQIFFSYEGNGTIDVTVLTNDSPEPQDTVLPRIDYEFIHGKIGPQGHRIVFEQDFSTTYISIRLPSTPDLSAKFLSLTITAKVTITLPNRPNLFDMFQCSGDSYTVRWDGPSASVNHFIFKSNKSARISGTVRKYQKLMVMNEYAVVNLSLHPIECSKTVLRSVRGSVKATVTGFNGVLVSNNKWGKMRIEGSKRYLDGRKLDAIGILSVLDQVGDGEQIGEFDVDVQRAAVDLLFLKAA</sequence>
<evidence type="ECO:0000313" key="4">
    <source>
        <dbReference type="EMBL" id="KAJ3125968.1"/>
    </source>
</evidence>
<dbReference type="Gene3D" id="1.10.510.10">
    <property type="entry name" value="Transferase(Phosphotransferase) domain 1"/>
    <property type="match status" value="1"/>
</dbReference>
<dbReference type="PROSITE" id="PS00108">
    <property type="entry name" value="PROTEIN_KINASE_ST"/>
    <property type="match status" value="1"/>
</dbReference>
<dbReference type="AlphaFoldDB" id="A0AAD5T2A4"/>
<feature type="region of interest" description="Disordered" evidence="1">
    <location>
        <begin position="562"/>
        <end position="590"/>
    </location>
</feature>
<comment type="caution">
    <text evidence="4">The sequence shown here is derived from an EMBL/GenBank/DDBJ whole genome shotgun (WGS) entry which is preliminary data.</text>
</comment>
<protein>
    <recommendedName>
        <fullName evidence="3">Protein kinase domain-containing protein</fullName>
    </recommendedName>
</protein>
<organism evidence="4 5">
    <name type="scientific">Physocladia obscura</name>
    <dbReference type="NCBI Taxonomy" id="109957"/>
    <lineage>
        <taxon>Eukaryota</taxon>
        <taxon>Fungi</taxon>
        <taxon>Fungi incertae sedis</taxon>
        <taxon>Chytridiomycota</taxon>
        <taxon>Chytridiomycota incertae sedis</taxon>
        <taxon>Chytridiomycetes</taxon>
        <taxon>Chytridiales</taxon>
        <taxon>Chytriomycetaceae</taxon>
        <taxon>Physocladia</taxon>
    </lineage>
</organism>
<dbReference type="SMART" id="SM00220">
    <property type="entry name" value="S_TKc"/>
    <property type="match status" value="1"/>
</dbReference>
<dbReference type="InterPro" id="IPR000719">
    <property type="entry name" value="Prot_kinase_dom"/>
</dbReference>
<dbReference type="InterPro" id="IPR051681">
    <property type="entry name" value="Ser/Thr_Kinases-Pseudokinases"/>
</dbReference>
<dbReference type="InterPro" id="IPR001245">
    <property type="entry name" value="Ser-Thr/Tyr_kinase_cat_dom"/>
</dbReference>
<dbReference type="Pfam" id="PF07714">
    <property type="entry name" value="PK_Tyr_Ser-Thr"/>
    <property type="match status" value="1"/>
</dbReference>
<accession>A0AAD5T2A4</accession>
<dbReference type="PROSITE" id="PS50011">
    <property type="entry name" value="PROTEIN_KINASE_DOM"/>
    <property type="match status" value="1"/>
</dbReference>
<feature type="domain" description="Protein kinase" evidence="3">
    <location>
        <begin position="247"/>
        <end position="521"/>
    </location>
</feature>
<dbReference type="PANTHER" id="PTHR44329">
    <property type="entry name" value="SERINE/THREONINE-PROTEIN KINASE TNNI3K-RELATED"/>
    <property type="match status" value="1"/>
</dbReference>
<reference evidence="4" key="1">
    <citation type="submission" date="2020-05" db="EMBL/GenBank/DDBJ databases">
        <title>Phylogenomic resolution of chytrid fungi.</title>
        <authorList>
            <person name="Stajich J.E."/>
            <person name="Amses K."/>
            <person name="Simmons R."/>
            <person name="Seto K."/>
            <person name="Myers J."/>
            <person name="Bonds A."/>
            <person name="Quandt C.A."/>
            <person name="Barry K."/>
            <person name="Liu P."/>
            <person name="Grigoriev I."/>
            <person name="Longcore J.E."/>
            <person name="James T.Y."/>
        </authorList>
    </citation>
    <scope>NUCLEOTIDE SEQUENCE</scope>
    <source>
        <strain evidence="4">JEL0513</strain>
    </source>
</reference>
<keyword evidence="5" id="KW-1185">Reference proteome</keyword>
<dbReference type="CDD" id="cd21037">
    <property type="entry name" value="MLKL_NTD"/>
    <property type="match status" value="1"/>
</dbReference>
<dbReference type="SUPFAM" id="SSF56112">
    <property type="entry name" value="Protein kinase-like (PK-like)"/>
    <property type="match status" value="1"/>
</dbReference>